<feature type="region of interest" description="Disordered" evidence="1">
    <location>
        <begin position="1"/>
        <end position="25"/>
    </location>
</feature>
<dbReference type="RefSeq" id="XP_030981185.1">
    <property type="nucleotide sequence ID" value="XM_031127759.1"/>
</dbReference>
<dbReference type="AlphaFoldDB" id="A0A6P8B236"/>
<feature type="compositionally biased region" description="Acidic residues" evidence="1">
    <location>
        <begin position="632"/>
        <end position="655"/>
    </location>
</feature>
<proteinExistence type="predicted"/>
<accession>A0A6P8B236</accession>
<name>A0A6P8B236_PYRGI</name>
<keyword evidence="2" id="KW-1185">Reference proteome</keyword>
<gene>
    <name evidence="3" type="ORF">PgNI_07750</name>
</gene>
<sequence>MDSIDSDHVAERQQPNPGTLIGDGNIIEQLETVDKNNEESSGEDDPFSYMLAVIRAKLDQPSPDDPLPGHFRTQTRSRLSDNDQNPFTGSTPTRTAKPYLQADAQGSSQIPPAMPPIPVIPDGGEMTLASELQQLIRSEKALDAAALYKRRRIASSELLVNTRYYAACTSSQSTVDSAQADLSLGFSTTSFQALSQPQRRSQPGFRRNILRHQPSNGFDLISSLASYSVLAIEFIKYLHPRDILTIYSISRVFHANWDANEHYFCRILACHLDPTAARAYPWELYRDFLIRNPCGYISIDYTQPDFRRGIDIDNPTPWSRMVLSRASSAGHAPLQLSPGSKLCLGMAWINMLFVRERQARDVVACLARKGHRVPPSTRSTIRKLWTVADCPTSRGRHGLARAWTDEDLINAQLFFLKLDLMFNDAVQGPGTPDLRRLMLGQPGGVRVLWQLLRRRRFVADLLDLLRLQLLFDEGAVTAEQRERGLPIAGVPMELLGVTRCEGWGRGGAPLVQPDELVAAECVRRRLGVEKLLVPMMAWGCIDFETGRNLVPTVEELYMSDDDDGGSRGIRGPMPPPGGLDTLAGSVPLEEGDWRPHHAMRAVFETLTSEQQQAVVAAEEDEELIAQAWDGDSNMDLDGSDEDREDDNDDAMPDIE</sequence>
<feature type="compositionally biased region" description="Basic and acidic residues" evidence="1">
    <location>
        <begin position="1"/>
        <end position="11"/>
    </location>
</feature>
<dbReference type="Proteomes" id="UP000515153">
    <property type="component" value="Unplaced"/>
</dbReference>
<reference evidence="3" key="3">
    <citation type="submission" date="2025-08" db="UniProtKB">
        <authorList>
            <consortium name="RefSeq"/>
        </authorList>
    </citation>
    <scope>IDENTIFICATION</scope>
    <source>
        <strain evidence="3">NI907</strain>
    </source>
</reference>
<feature type="compositionally biased region" description="Polar residues" evidence="1">
    <location>
        <begin position="72"/>
        <end position="94"/>
    </location>
</feature>
<feature type="region of interest" description="Disordered" evidence="1">
    <location>
        <begin position="59"/>
        <end position="97"/>
    </location>
</feature>
<protein>
    <submittedName>
        <fullName evidence="3">Uncharacterized protein</fullName>
    </submittedName>
</protein>
<evidence type="ECO:0000313" key="2">
    <source>
        <dbReference type="Proteomes" id="UP000515153"/>
    </source>
</evidence>
<feature type="region of interest" description="Disordered" evidence="1">
    <location>
        <begin position="624"/>
        <end position="655"/>
    </location>
</feature>
<dbReference type="GeneID" id="41962668"/>
<reference evidence="3" key="1">
    <citation type="journal article" date="2019" name="Mol. Biol. Evol.">
        <title>Blast fungal genomes show frequent chromosomal changes, gene gains and losses, and effector gene turnover.</title>
        <authorList>
            <person name="Gomez Luciano L.B."/>
            <person name="Jason Tsai I."/>
            <person name="Chuma I."/>
            <person name="Tosa Y."/>
            <person name="Chen Y.H."/>
            <person name="Li J.Y."/>
            <person name="Li M.Y."/>
            <person name="Jade Lu M.Y."/>
            <person name="Nakayashiki H."/>
            <person name="Li W.H."/>
        </authorList>
    </citation>
    <scope>NUCLEOTIDE SEQUENCE</scope>
    <source>
        <strain evidence="3">NI907</strain>
    </source>
</reference>
<dbReference type="KEGG" id="pgri:PgNI_07750"/>
<organism evidence="2 3">
    <name type="scientific">Pyricularia grisea</name>
    <name type="common">Crabgrass-specific blast fungus</name>
    <name type="synonym">Magnaporthe grisea</name>
    <dbReference type="NCBI Taxonomy" id="148305"/>
    <lineage>
        <taxon>Eukaryota</taxon>
        <taxon>Fungi</taxon>
        <taxon>Dikarya</taxon>
        <taxon>Ascomycota</taxon>
        <taxon>Pezizomycotina</taxon>
        <taxon>Sordariomycetes</taxon>
        <taxon>Sordariomycetidae</taxon>
        <taxon>Magnaporthales</taxon>
        <taxon>Pyriculariaceae</taxon>
        <taxon>Pyricularia</taxon>
    </lineage>
</organism>
<reference evidence="3" key="2">
    <citation type="submission" date="2019-10" db="EMBL/GenBank/DDBJ databases">
        <authorList>
            <consortium name="NCBI Genome Project"/>
        </authorList>
    </citation>
    <scope>NUCLEOTIDE SEQUENCE</scope>
    <source>
        <strain evidence="3">NI907</strain>
    </source>
</reference>
<evidence type="ECO:0000256" key="1">
    <source>
        <dbReference type="SAM" id="MobiDB-lite"/>
    </source>
</evidence>
<evidence type="ECO:0000313" key="3">
    <source>
        <dbReference type="RefSeq" id="XP_030981185.1"/>
    </source>
</evidence>